<organism evidence="1 2">
    <name type="scientific">Bionectria ochroleuca</name>
    <name type="common">Gliocladium roseum</name>
    <dbReference type="NCBI Taxonomy" id="29856"/>
    <lineage>
        <taxon>Eukaryota</taxon>
        <taxon>Fungi</taxon>
        <taxon>Dikarya</taxon>
        <taxon>Ascomycota</taxon>
        <taxon>Pezizomycotina</taxon>
        <taxon>Sordariomycetes</taxon>
        <taxon>Hypocreomycetidae</taxon>
        <taxon>Hypocreales</taxon>
        <taxon>Bionectriaceae</taxon>
        <taxon>Clonostachys</taxon>
    </lineage>
</organism>
<reference evidence="1" key="1">
    <citation type="submission" date="2020-10" db="EMBL/GenBank/DDBJ databases">
        <title>High-Quality Genome Resource of Clonostachys rosea strain S41 by Oxford Nanopore Long-Read Sequencing.</title>
        <authorList>
            <person name="Wang H."/>
        </authorList>
    </citation>
    <scope>NUCLEOTIDE SEQUENCE</scope>
    <source>
        <strain evidence="1">S41</strain>
    </source>
</reference>
<sequence>MSEILHHPEPLPSAALKPCANMFPSVAQRCLPVRILPIAYAPKWTASTAAGFSETFKFQSSVKTRLGMENSVYLSVAGKERATTAETHRLIDGSCAELANGTPQEKLQSNKRLARKTEALPNIPVLS</sequence>
<dbReference type="Proteomes" id="UP000616885">
    <property type="component" value="Unassembled WGS sequence"/>
</dbReference>
<comment type="caution">
    <text evidence="1">The sequence shown here is derived from an EMBL/GenBank/DDBJ whole genome shotgun (WGS) entry which is preliminary data.</text>
</comment>
<gene>
    <name evidence="1" type="ORF">IM811_000539</name>
</gene>
<name>A0A8H7NMI8_BIOOC</name>
<proteinExistence type="predicted"/>
<accession>A0A8H7NMI8</accession>
<evidence type="ECO:0000313" key="1">
    <source>
        <dbReference type="EMBL" id="KAF9758845.1"/>
    </source>
</evidence>
<evidence type="ECO:0000313" key="2">
    <source>
        <dbReference type="Proteomes" id="UP000616885"/>
    </source>
</evidence>
<protein>
    <submittedName>
        <fullName evidence="1">Uncharacterized protein</fullName>
    </submittedName>
</protein>
<dbReference type="AlphaFoldDB" id="A0A8H7NMI8"/>
<dbReference type="EMBL" id="JADCTT010000001">
    <property type="protein sequence ID" value="KAF9758845.1"/>
    <property type="molecule type" value="Genomic_DNA"/>
</dbReference>